<evidence type="ECO:0000256" key="4">
    <source>
        <dbReference type="ARBA" id="ARBA00022729"/>
    </source>
</evidence>
<dbReference type="AlphaFoldDB" id="A0A8X8ZKC4"/>
<comment type="caution">
    <text evidence="9">The sequence shown here is derived from an EMBL/GenBank/DDBJ whole genome shotgun (WGS) entry which is preliminary data.</text>
</comment>
<evidence type="ECO:0000313" key="9">
    <source>
        <dbReference type="EMBL" id="KAG6408147.1"/>
    </source>
</evidence>
<feature type="chain" id="PRO_5036459736" description="Zeta-carotene desaturase" evidence="8">
    <location>
        <begin position="21"/>
        <end position="364"/>
    </location>
</feature>
<dbReference type="PANTHER" id="PTHR45650:SF14">
    <property type="entry name" value="GDSL ESTERASE_LIPASE 7-LIKE"/>
    <property type="match status" value="1"/>
</dbReference>
<gene>
    <name evidence="9" type="ORF">SASPL_131150</name>
</gene>
<sequence>MAIFFFFFIALLITLTSANADPLAPALFVLGDSLLDSGNNNLLPTVARANFSPYGMNFDAARSTGRFTNGRTVADFIAEFIGLPYAPPYMSIRRLMESEQVKTGLNFASGSCGILPQTDVSHQGKCLNFPEQVDLFERTVKEDLPRYYKTSTELSNYLAKSLFLISIGSNDYINNYLISFYDTSKRYSPQSFATLLVNNLSQQLQTQRLYELGARKMIVFEVGPIGCIPAITRQTKHIGPCVEDINQMTLLFNKELAPLLLNLTSTLQHSSFILGSVNWLGYEAAITPSKYGLSDSSNPCCVTWMNGTSGCIPGLGALACKRPDKQYFFDGYHLTETLYKQIATLCFNSSSVCIPKNINDLLLS</sequence>
<reference evidence="9" key="2">
    <citation type="submission" date="2020-08" db="EMBL/GenBank/DDBJ databases">
        <title>Plant Genome Project.</title>
        <authorList>
            <person name="Zhang R.-G."/>
        </authorList>
    </citation>
    <scope>NUCLEOTIDE SEQUENCE</scope>
    <source>
        <strain evidence="9">Huo1</strain>
        <tissue evidence="9">Leaf</tissue>
    </source>
</reference>
<dbReference type="EMBL" id="PNBA02000011">
    <property type="protein sequence ID" value="KAG6408147.1"/>
    <property type="molecule type" value="Genomic_DNA"/>
</dbReference>
<keyword evidence="3" id="KW-0964">Secreted</keyword>
<reference evidence="9" key="1">
    <citation type="submission" date="2018-01" db="EMBL/GenBank/DDBJ databases">
        <authorList>
            <person name="Mao J.F."/>
        </authorList>
    </citation>
    <scope>NUCLEOTIDE SEQUENCE</scope>
    <source>
        <strain evidence="9">Huo1</strain>
        <tissue evidence="9">Leaf</tissue>
    </source>
</reference>
<evidence type="ECO:0008006" key="11">
    <source>
        <dbReference type="Google" id="ProtNLM"/>
    </source>
</evidence>
<evidence type="ECO:0000256" key="3">
    <source>
        <dbReference type="ARBA" id="ARBA00022525"/>
    </source>
</evidence>
<dbReference type="CDD" id="cd01837">
    <property type="entry name" value="SGNH_plant_lipase_like"/>
    <property type="match status" value="1"/>
</dbReference>
<dbReference type="InterPro" id="IPR051238">
    <property type="entry name" value="GDSL_esterase/lipase"/>
</dbReference>
<evidence type="ECO:0000256" key="2">
    <source>
        <dbReference type="ARBA" id="ARBA00008668"/>
    </source>
</evidence>
<evidence type="ECO:0000256" key="6">
    <source>
        <dbReference type="ARBA" id="ARBA00022963"/>
    </source>
</evidence>
<keyword evidence="4 8" id="KW-0732">Signal</keyword>
<dbReference type="Pfam" id="PF00657">
    <property type="entry name" value="Lipase_GDSL"/>
    <property type="match status" value="1"/>
</dbReference>
<keyword evidence="7" id="KW-0443">Lipid metabolism</keyword>
<protein>
    <recommendedName>
        <fullName evidence="11">Zeta-carotene desaturase</fullName>
    </recommendedName>
</protein>
<evidence type="ECO:0000256" key="7">
    <source>
        <dbReference type="ARBA" id="ARBA00023098"/>
    </source>
</evidence>
<comment type="similarity">
    <text evidence="2">Belongs to the 'GDSL' lipolytic enzyme family.</text>
</comment>
<name>A0A8X8ZKC4_SALSN</name>
<dbReference type="GO" id="GO:0016042">
    <property type="term" value="P:lipid catabolic process"/>
    <property type="evidence" value="ECO:0007669"/>
    <property type="project" value="UniProtKB-KW"/>
</dbReference>
<accession>A0A8X8ZKC4</accession>
<dbReference type="PANTHER" id="PTHR45650">
    <property type="entry name" value="GDSL-LIKE LIPASE/ACYLHYDROLASE-RELATED"/>
    <property type="match status" value="1"/>
</dbReference>
<feature type="signal peptide" evidence="8">
    <location>
        <begin position="1"/>
        <end position="20"/>
    </location>
</feature>
<keyword evidence="10" id="KW-1185">Reference proteome</keyword>
<dbReference type="InterPro" id="IPR001087">
    <property type="entry name" value="GDSL"/>
</dbReference>
<dbReference type="GO" id="GO:0005576">
    <property type="term" value="C:extracellular region"/>
    <property type="evidence" value="ECO:0007669"/>
    <property type="project" value="UniProtKB-SubCell"/>
</dbReference>
<comment type="subcellular location">
    <subcellularLocation>
        <location evidence="1">Secreted</location>
    </subcellularLocation>
</comment>
<dbReference type="InterPro" id="IPR035669">
    <property type="entry name" value="SGNH_plant_lipase-like"/>
</dbReference>
<dbReference type="InterPro" id="IPR036514">
    <property type="entry name" value="SGNH_hydro_sf"/>
</dbReference>
<keyword evidence="5" id="KW-0378">Hydrolase</keyword>
<evidence type="ECO:0000256" key="1">
    <source>
        <dbReference type="ARBA" id="ARBA00004613"/>
    </source>
</evidence>
<proteinExistence type="inferred from homology"/>
<dbReference type="Gene3D" id="3.40.50.1110">
    <property type="entry name" value="SGNH hydrolase"/>
    <property type="match status" value="1"/>
</dbReference>
<evidence type="ECO:0000313" key="10">
    <source>
        <dbReference type="Proteomes" id="UP000298416"/>
    </source>
</evidence>
<dbReference type="GO" id="GO:0016788">
    <property type="term" value="F:hydrolase activity, acting on ester bonds"/>
    <property type="evidence" value="ECO:0007669"/>
    <property type="project" value="InterPro"/>
</dbReference>
<evidence type="ECO:0000256" key="8">
    <source>
        <dbReference type="SAM" id="SignalP"/>
    </source>
</evidence>
<dbReference type="Proteomes" id="UP000298416">
    <property type="component" value="Unassembled WGS sequence"/>
</dbReference>
<organism evidence="9">
    <name type="scientific">Salvia splendens</name>
    <name type="common">Scarlet sage</name>
    <dbReference type="NCBI Taxonomy" id="180675"/>
    <lineage>
        <taxon>Eukaryota</taxon>
        <taxon>Viridiplantae</taxon>
        <taxon>Streptophyta</taxon>
        <taxon>Embryophyta</taxon>
        <taxon>Tracheophyta</taxon>
        <taxon>Spermatophyta</taxon>
        <taxon>Magnoliopsida</taxon>
        <taxon>eudicotyledons</taxon>
        <taxon>Gunneridae</taxon>
        <taxon>Pentapetalae</taxon>
        <taxon>asterids</taxon>
        <taxon>lamiids</taxon>
        <taxon>Lamiales</taxon>
        <taxon>Lamiaceae</taxon>
        <taxon>Nepetoideae</taxon>
        <taxon>Mentheae</taxon>
        <taxon>Salviinae</taxon>
        <taxon>Salvia</taxon>
        <taxon>Salvia subgen. Calosphace</taxon>
        <taxon>core Calosphace</taxon>
    </lineage>
</organism>
<evidence type="ECO:0000256" key="5">
    <source>
        <dbReference type="ARBA" id="ARBA00022801"/>
    </source>
</evidence>
<keyword evidence="6" id="KW-0442">Lipid degradation</keyword>